<proteinExistence type="predicted"/>
<dbReference type="Proteomes" id="UP000614047">
    <property type="component" value="Unassembled WGS sequence"/>
</dbReference>
<comment type="caution">
    <text evidence="2">The sequence shown here is derived from an EMBL/GenBank/DDBJ whole genome shotgun (WGS) entry which is preliminary data.</text>
</comment>
<dbReference type="InterPro" id="IPR037523">
    <property type="entry name" value="VOC_core"/>
</dbReference>
<dbReference type="AlphaFoldDB" id="A0A931DJG1"/>
<accession>A0A931DJG1</accession>
<name>A0A931DJG1_9ACTN</name>
<feature type="domain" description="VOC" evidence="1">
    <location>
        <begin position="10"/>
        <end position="126"/>
    </location>
</feature>
<dbReference type="InterPro" id="IPR029068">
    <property type="entry name" value="Glyas_Bleomycin-R_OHBP_Dase"/>
</dbReference>
<evidence type="ECO:0000313" key="2">
    <source>
        <dbReference type="EMBL" id="MBG6090532.1"/>
    </source>
</evidence>
<dbReference type="Gene3D" id="3.10.180.10">
    <property type="entry name" value="2,3-Dihydroxybiphenyl 1,2-Dioxygenase, domain 1"/>
    <property type="match status" value="1"/>
</dbReference>
<dbReference type="EMBL" id="JADOUA010000001">
    <property type="protein sequence ID" value="MBG6090532.1"/>
    <property type="molecule type" value="Genomic_DNA"/>
</dbReference>
<dbReference type="Pfam" id="PF00903">
    <property type="entry name" value="Glyoxalase"/>
    <property type="match status" value="1"/>
</dbReference>
<organism evidence="2 3">
    <name type="scientific">Actinomadura viridis</name>
    <dbReference type="NCBI Taxonomy" id="58110"/>
    <lineage>
        <taxon>Bacteria</taxon>
        <taxon>Bacillati</taxon>
        <taxon>Actinomycetota</taxon>
        <taxon>Actinomycetes</taxon>
        <taxon>Streptosporangiales</taxon>
        <taxon>Thermomonosporaceae</taxon>
        <taxon>Actinomadura</taxon>
    </lineage>
</organism>
<protein>
    <submittedName>
        <fullName evidence="2">Catechol 2,3-dioxygenase-like lactoylglutathione lyase family enzyme</fullName>
    </submittedName>
</protein>
<dbReference type="RefSeq" id="WP_197012982.1">
    <property type="nucleotide sequence ID" value="NZ_BAABES010000016.1"/>
</dbReference>
<gene>
    <name evidence="2" type="ORF">IW256_004645</name>
</gene>
<reference evidence="2" key="1">
    <citation type="submission" date="2020-11" db="EMBL/GenBank/DDBJ databases">
        <title>Sequencing the genomes of 1000 actinobacteria strains.</title>
        <authorList>
            <person name="Klenk H.-P."/>
        </authorList>
    </citation>
    <scope>NUCLEOTIDE SEQUENCE</scope>
    <source>
        <strain evidence="2">DSM 43175</strain>
    </source>
</reference>
<evidence type="ECO:0000313" key="3">
    <source>
        <dbReference type="Proteomes" id="UP000614047"/>
    </source>
</evidence>
<keyword evidence="3" id="KW-1185">Reference proteome</keyword>
<keyword evidence="2" id="KW-0456">Lyase</keyword>
<dbReference type="GO" id="GO:0016829">
    <property type="term" value="F:lyase activity"/>
    <property type="evidence" value="ECO:0007669"/>
    <property type="project" value="UniProtKB-KW"/>
</dbReference>
<evidence type="ECO:0000259" key="1">
    <source>
        <dbReference type="PROSITE" id="PS51819"/>
    </source>
</evidence>
<dbReference type="InterPro" id="IPR004360">
    <property type="entry name" value="Glyas_Fos-R_dOase_dom"/>
</dbReference>
<dbReference type="PROSITE" id="PS51819">
    <property type="entry name" value="VOC"/>
    <property type="match status" value="1"/>
</dbReference>
<sequence length="133" mass="13957">MTPAGALDAVLDHVATEETDLDARVAFHVGVLGFRVLRWGVHVETGGRIAMLGRGGGAKVELIEVGAPLGDLAHIGYRVPDLRAAHARLLDAGCTEDRAPFRIDAAMADTSFVCDPSGGRLQLITYAPGSPDL</sequence>
<dbReference type="SUPFAM" id="SSF54593">
    <property type="entry name" value="Glyoxalase/Bleomycin resistance protein/Dihydroxybiphenyl dioxygenase"/>
    <property type="match status" value="1"/>
</dbReference>